<evidence type="ECO:0000256" key="17">
    <source>
        <dbReference type="PROSITE-ProRule" id="PRU00169"/>
    </source>
</evidence>
<evidence type="ECO:0000256" key="11">
    <source>
        <dbReference type="ARBA" id="ARBA00022840"/>
    </source>
</evidence>
<dbReference type="PATRIC" id="fig|1235802.3.peg.4089"/>
<evidence type="ECO:0000256" key="10">
    <source>
        <dbReference type="ARBA" id="ARBA00022777"/>
    </source>
</evidence>
<dbReference type="InterPro" id="IPR036097">
    <property type="entry name" value="HisK_dim/P_sf"/>
</dbReference>
<dbReference type="InterPro" id="IPR011006">
    <property type="entry name" value="CheY-like_superfamily"/>
</dbReference>
<dbReference type="Gene3D" id="3.40.50.2300">
    <property type="match status" value="1"/>
</dbReference>
<dbReference type="InterPro" id="IPR005467">
    <property type="entry name" value="His_kinase_dom"/>
</dbReference>
<evidence type="ECO:0000256" key="13">
    <source>
        <dbReference type="ARBA" id="ARBA00023012"/>
    </source>
</evidence>
<feature type="transmembrane region" description="Helical" evidence="18">
    <location>
        <begin position="57"/>
        <end position="75"/>
    </location>
</feature>
<feature type="domain" description="Histidine kinase" evidence="19">
    <location>
        <begin position="339"/>
        <end position="560"/>
    </location>
</feature>
<dbReference type="PRINTS" id="PR00344">
    <property type="entry name" value="BCTRLSENSOR"/>
</dbReference>
<dbReference type="Pfam" id="PF00512">
    <property type="entry name" value="HisKA"/>
    <property type="match status" value="1"/>
</dbReference>
<keyword evidence="12 18" id="KW-1133">Transmembrane helix</keyword>
<evidence type="ECO:0000256" key="4">
    <source>
        <dbReference type="ARBA" id="ARBA00012438"/>
    </source>
</evidence>
<dbReference type="FunFam" id="3.30.565.10:FF:000010">
    <property type="entry name" value="Sensor histidine kinase RcsC"/>
    <property type="match status" value="1"/>
</dbReference>
<comment type="catalytic activity">
    <reaction evidence="1">
        <text>ATP + protein L-histidine = ADP + protein N-phospho-L-histidine.</text>
        <dbReference type="EC" id="2.7.13.3"/>
    </reaction>
</comment>
<evidence type="ECO:0000256" key="18">
    <source>
        <dbReference type="SAM" id="Phobius"/>
    </source>
</evidence>
<comment type="similarity">
    <text evidence="3">In the N-terminal section; belongs to the phytochrome family.</text>
</comment>
<evidence type="ECO:0000256" key="7">
    <source>
        <dbReference type="ARBA" id="ARBA00022679"/>
    </source>
</evidence>
<name>N2A8P7_9FIRM</name>
<feature type="transmembrane region" description="Helical" evidence="18">
    <location>
        <begin position="18"/>
        <end position="37"/>
    </location>
</feature>
<dbReference type="Pfam" id="PF00072">
    <property type="entry name" value="Response_reg"/>
    <property type="match status" value="1"/>
</dbReference>
<keyword evidence="10" id="KW-0418">Kinase</keyword>
<dbReference type="FunFam" id="1.10.287.130:FF:000004">
    <property type="entry name" value="Ethylene receptor 1"/>
    <property type="match status" value="1"/>
</dbReference>
<dbReference type="HOGENOM" id="CLU_010446_1_0_9"/>
<keyword evidence="22" id="KW-1185">Reference proteome</keyword>
<dbReference type="SUPFAM" id="SSF52172">
    <property type="entry name" value="CheY-like"/>
    <property type="match status" value="1"/>
</dbReference>
<feature type="transmembrane region" description="Helical" evidence="18">
    <location>
        <begin position="124"/>
        <end position="149"/>
    </location>
</feature>
<feature type="domain" description="Response regulatory" evidence="20">
    <location>
        <begin position="594"/>
        <end position="712"/>
    </location>
</feature>
<feature type="transmembrane region" description="Helical" evidence="18">
    <location>
        <begin position="82"/>
        <end position="104"/>
    </location>
</feature>
<feature type="transmembrane region" description="Helical" evidence="18">
    <location>
        <begin position="161"/>
        <end position="181"/>
    </location>
</feature>
<dbReference type="Pfam" id="PF02518">
    <property type="entry name" value="HATPase_c"/>
    <property type="match status" value="1"/>
</dbReference>
<evidence type="ECO:0000256" key="9">
    <source>
        <dbReference type="ARBA" id="ARBA00022741"/>
    </source>
</evidence>
<dbReference type="EC" id="2.7.13.3" evidence="4"/>
<dbReference type="Gene3D" id="3.30.565.10">
    <property type="entry name" value="Histidine kinase-like ATPase, C-terminal domain"/>
    <property type="match status" value="1"/>
</dbReference>
<evidence type="ECO:0000256" key="12">
    <source>
        <dbReference type="ARBA" id="ARBA00022989"/>
    </source>
</evidence>
<dbReference type="SUPFAM" id="SSF55874">
    <property type="entry name" value="ATPase domain of HSP90 chaperone/DNA topoisomerase II/histidine kinase"/>
    <property type="match status" value="1"/>
</dbReference>
<dbReference type="InterPro" id="IPR004358">
    <property type="entry name" value="Sig_transdc_His_kin-like_C"/>
</dbReference>
<keyword evidence="14 18" id="KW-0472">Membrane</keyword>
<dbReference type="eggNOG" id="COG2205">
    <property type="taxonomic scope" value="Bacteria"/>
</dbReference>
<feature type="modified residue" description="4-aspartylphosphate" evidence="17">
    <location>
        <position position="643"/>
    </location>
</feature>
<comment type="function">
    <text evidence="15">May play the central regulatory role in sporulation. It may be an element of the effector pathway responsible for the activation of sporulation genes in response to nutritional stress. Spo0A may act in concert with spo0H (a sigma factor) to control the expression of some genes that are critical to the sporulation process.</text>
</comment>
<evidence type="ECO:0000256" key="5">
    <source>
        <dbReference type="ARBA" id="ARBA00018672"/>
    </source>
</evidence>
<evidence type="ECO:0000256" key="6">
    <source>
        <dbReference type="ARBA" id="ARBA00022553"/>
    </source>
</evidence>
<comment type="caution">
    <text evidence="21">The sequence shown here is derived from an EMBL/GenBank/DDBJ whole genome shotgun (WGS) entry which is preliminary data.</text>
</comment>
<feature type="transmembrane region" description="Helical" evidence="18">
    <location>
        <begin position="187"/>
        <end position="208"/>
    </location>
</feature>
<evidence type="ECO:0000256" key="3">
    <source>
        <dbReference type="ARBA" id="ARBA00006402"/>
    </source>
</evidence>
<dbReference type="Proteomes" id="UP000012589">
    <property type="component" value="Unassembled WGS sequence"/>
</dbReference>
<evidence type="ECO:0000256" key="2">
    <source>
        <dbReference type="ARBA" id="ARBA00004370"/>
    </source>
</evidence>
<dbReference type="Pfam" id="PF16927">
    <property type="entry name" value="HisKA_7TM"/>
    <property type="match status" value="1"/>
</dbReference>
<dbReference type="AlphaFoldDB" id="N2A8P7"/>
<evidence type="ECO:0000313" key="22">
    <source>
        <dbReference type="Proteomes" id="UP000012589"/>
    </source>
</evidence>
<dbReference type="CDD" id="cd00082">
    <property type="entry name" value="HisKA"/>
    <property type="match status" value="1"/>
</dbReference>
<comment type="subcellular location">
    <subcellularLocation>
        <location evidence="2">Membrane</location>
    </subcellularLocation>
</comment>
<organism evidence="21 22">
    <name type="scientific">Eubacterium plexicaudatum ASF492</name>
    <dbReference type="NCBI Taxonomy" id="1235802"/>
    <lineage>
        <taxon>Bacteria</taxon>
        <taxon>Bacillati</taxon>
        <taxon>Bacillota</taxon>
        <taxon>Clostridia</taxon>
        <taxon>Eubacteriales</taxon>
        <taxon>Eubacteriaceae</taxon>
        <taxon>Eubacterium</taxon>
    </lineage>
</organism>
<dbReference type="InterPro" id="IPR031621">
    <property type="entry name" value="HisKA_7TM"/>
</dbReference>
<accession>N2A8P7</accession>
<dbReference type="SMART" id="SM00388">
    <property type="entry name" value="HisKA"/>
    <property type="match status" value="1"/>
</dbReference>
<evidence type="ECO:0000256" key="8">
    <source>
        <dbReference type="ARBA" id="ARBA00022692"/>
    </source>
</evidence>
<keyword evidence="9" id="KW-0547">Nucleotide-binding</keyword>
<gene>
    <name evidence="21" type="ORF">C823_03868</name>
</gene>
<dbReference type="InterPro" id="IPR003594">
    <property type="entry name" value="HATPase_dom"/>
</dbReference>
<dbReference type="InterPro" id="IPR036890">
    <property type="entry name" value="HATPase_C_sf"/>
</dbReference>
<dbReference type="SUPFAM" id="SSF47384">
    <property type="entry name" value="Homodimeric domain of signal transducing histidine kinase"/>
    <property type="match status" value="1"/>
</dbReference>
<sequence>MAEAYYVIGRKPSRQQQYLLFVIIALCTNFVGYLLVLEATTLTEALQAVKFSYLGKPFIVLCLFLFVMHTCKIPIPRWLETVLTFVHVFVVLCVLTCENHKLYYNSIAYVQDGFFPHLVLGHGIIYNLHCLLMLAYALIMIFVCASCYIRTNKDMEKKQSAYLMIMVLIAMAGYGIFLSGVTKGYDITLIACLIDSLLLSVLIFRGGIFDALTLAKELAMDALAEGIVVVDIDENILYFNEKAEQIYAQITLGKAEKVLEDMDTRILDKKMLERDRDIYAVSSYMIERENIYYGRMYVLTDITDSYHYTQRVKEQAEIMKELKDQAESANEAKSVFVSNMSHEIRTPMNAIVGLTEVLLRKKRDPEDEKYLLNIQSSGNALLKLINDLLDFSKIEAGKFEISEDTFDIAQMLRDIQVIGTTRIADKKVRLIMDVDENIPRLLYGDALRIRQVIINIMNNAVKFTDEGSVTVTVRQQKREAEKIQLYIAVKDTGQGIHKDDLKRLFDAFTQVDIKKNQGKEGTGLGLAISRQLVEMMGGELSVESEYGAGSNFYFSVWTGIESEETVGCFAEVRQPTDEEEDADEVFTFTAPQARILLVDDNEINQEVAKALLEPYGMRIDLASNGKVALEQIQKESYDLVFMDHYMPVMDGVEATKRIRALEGERYKHLPVIALTADAVQGVREEFFAAGMNDFASKPIEMEDLSRVLCKWLPKEKLNR</sequence>
<dbReference type="SMART" id="SM00387">
    <property type="entry name" value="HATPase_c"/>
    <property type="match status" value="1"/>
</dbReference>
<dbReference type="PANTHER" id="PTHR45339:SF1">
    <property type="entry name" value="HYBRID SIGNAL TRANSDUCTION HISTIDINE KINASE J"/>
    <property type="match status" value="1"/>
</dbReference>
<evidence type="ECO:0000313" key="21">
    <source>
        <dbReference type="EMBL" id="EMZ22823.1"/>
    </source>
</evidence>
<dbReference type="GO" id="GO:0016020">
    <property type="term" value="C:membrane"/>
    <property type="evidence" value="ECO:0007669"/>
    <property type="project" value="UniProtKB-SubCell"/>
</dbReference>
<evidence type="ECO:0000259" key="19">
    <source>
        <dbReference type="PROSITE" id="PS50109"/>
    </source>
</evidence>
<dbReference type="SMART" id="SM00448">
    <property type="entry name" value="REC"/>
    <property type="match status" value="1"/>
</dbReference>
<dbReference type="EMBL" id="AQFT01000117">
    <property type="protein sequence ID" value="EMZ22823.1"/>
    <property type="molecule type" value="Genomic_DNA"/>
</dbReference>
<evidence type="ECO:0000256" key="1">
    <source>
        <dbReference type="ARBA" id="ARBA00000085"/>
    </source>
</evidence>
<dbReference type="GO" id="GO:0000155">
    <property type="term" value="F:phosphorelay sensor kinase activity"/>
    <property type="evidence" value="ECO:0007669"/>
    <property type="project" value="InterPro"/>
</dbReference>
<dbReference type="CDD" id="cd16922">
    <property type="entry name" value="HATPase_EvgS-ArcB-TorS-like"/>
    <property type="match status" value="1"/>
</dbReference>
<evidence type="ECO:0000256" key="15">
    <source>
        <dbReference type="ARBA" id="ARBA00024867"/>
    </source>
</evidence>
<dbReference type="Gene3D" id="1.10.287.130">
    <property type="match status" value="1"/>
</dbReference>
<dbReference type="GO" id="GO:0005524">
    <property type="term" value="F:ATP binding"/>
    <property type="evidence" value="ECO:0007669"/>
    <property type="project" value="UniProtKB-KW"/>
</dbReference>
<dbReference type="PROSITE" id="PS50109">
    <property type="entry name" value="HIS_KIN"/>
    <property type="match status" value="1"/>
</dbReference>
<evidence type="ECO:0000256" key="16">
    <source>
        <dbReference type="ARBA" id="ARBA00074306"/>
    </source>
</evidence>
<keyword evidence="6 17" id="KW-0597">Phosphoprotein</keyword>
<keyword evidence="11" id="KW-0067">ATP-binding</keyword>
<evidence type="ECO:0000256" key="14">
    <source>
        <dbReference type="ARBA" id="ARBA00023136"/>
    </source>
</evidence>
<reference evidence="21 22" key="1">
    <citation type="journal article" date="2014" name="Genome Announc.">
        <title>Draft genome sequences of the altered schaedler flora, a defined bacterial community from gnotobiotic mice.</title>
        <authorList>
            <person name="Wannemuehler M.J."/>
            <person name="Overstreet A.M."/>
            <person name="Ward D.V."/>
            <person name="Phillips G.J."/>
        </authorList>
    </citation>
    <scope>NUCLEOTIDE SEQUENCE [LARGE SCALE GENOMIC DNA]</scope>
    <source>
        <strain evidence="21 22">ASF492</strain>
    </source>
</reference>
<dbReference type="STRING" id="1235802.C823_03868"/>
<proteinExistence type="inferred from homology"/>
<dbReference type="InterPro" id="IPR001789">
    <property type="entry name" value="Sig_transdc_resp-reg_receiver"/>
</dbReference>
<dbReference type="CDD" id="cd17546">
    <property type="entry name" value="REC_hyHK_CKI1_RcsC-like"/>
    <property type="match status" value="1"/>
</dbReference>
<keyword evidence="8 18" id="KW-0812">Transmembrane</keyword>
<evidence type="ECO:0000259" key="20">
    <source>
        <dbReference type="PROSITE" id="PS50110"/>
    </source>
</evidence>
<dbReference type="InterPro" id="IPR003661">
    <property type="entry name" value="HisK_dim/P_dom"/>
</dbReference>
<dbReference type="PROSITE" id="PS50110">
    <property type="entry name" value="RESPONSE_REGULATORY"/>
    <property type="match status" value="1"/>
</dbReference>
<dbReference type="PANTHER" id="PTHR45339">
    <property type="entry name" value="HYBRID SIGNAL TRANSDUCTION HISTIDINE KINASE J"/>
    <property type="match status" value="1"/>
</dbReference>
<keyword evidence="7" id="KW-0808">Transferase</keyword>
<keyword evidence="13" id="KW-0902">Two-component regulatory system</keyword>
<protein>
    <recommendedName>
        <fullName evidence="16">Circadian input-output histidine kinase CikA</fullName>
        <ecNumber evidence="4">2.7.13.3</ecNumber>
    </recommendedName>
    <alternativeName>
        <fullName evidence="5">Stage 0 sporulation protein A homolog</fullName>
    </alternativeName>
</protein>